<protein>
    <recommendedName>
        <fullName evidence="3">Adhesin domain-containing protein</fullName>
    </recommendedName>
</protein>
<gene>
    <name evidence="1" type="ORF">EAF07_04710</name>
</gene>
<keyword evidence="2" id="KW-1185">Reference proteome</keyword>
<comment type="caution">
    <text evidence="1">The sequence shown here is derived from an EMBL/GenBank/DDBJ whole genome shotgun (WGS) entry which is preliminary data.</text>
</comment>
<name>A0A3L9DQ42_9STRE</name>
<evidence type="ECO:0000313" key="2">
    <source>
        <dbReference type="Proteomes" id="UP000279194"/>
    </source>
</evidence>
<dbReference type="RefSeq" id="WP_121835161.1">
    <property type="nucleotide sequence ID" value="NZ_CP163513.1"/>
</dbReference>
<dbReference type="Proteomes" id="UP000279194">
    <property type="component" value="Unassembled WGS sequence"/>
</dbReference>
<proteinExistence type="predicted"/>
<evidence type="ECO:0000313" key="1">
    <source>
        <dbReference type="EMBL" id="RLY03586.1"/>
    </source>
</evidence>
<dbReference type="EMBL" id="RCVM01000007">
    <property type="protein sequence ID" value="RLY03586.1"/>
    <property type="molecule type" value="Genomic_DNA"/>
</dbReference>
<dbReference type="AlphaFoldDB" id="A0A3L9DQ42"/>
<reference evidence="1 2" key="1">
    <citation type="submission" date="2018-10" db="EMBL/GenBank/DDBJ databases">
        <title>Streptococcus hillyeri sp. nov., isolated from equine tracheal sample.</title>
        <authorList>
            <person name="Macfadyen A.C."/>
            <person name="Waller A."/>
            <person name="Paterson G.K."/>
        </authorList>
    </citation>
    <scope>NUCLEOTIDE SEQUENCE [LARGE SCALE GENOMIC DNA]</scope>
    <source>
        <strain evidence="1 2">28462</strain>
    </source>
</reference>
<sequence length="190" mass="21514">MRKIWAVIGLIIFVLVGFVFAVFHSVENGQTDQKIHREWDLAEHVQKIEFYGTQQPVTILVETGHEANRLIVDGLVPKESLQTLAYDSKASLEELYLPFSKHGFKLAVSQSHKDELMVTLELIEAKSLEEFVMDTWTGDVVLQVPEDFAARYDLDTNRSGKITSEVKSDENSSAIITINTYGNITVKNRK</sequence>
<accession>A0A3L9DQ42</accession>
<dbReference type="OrthoDB" id="2235033at2"/>
<evidence type="ECO:0008006" key="3">
    <source>
        <dbReference type="Google" id="ProtNLM"/>
    </source>
</evidence>
<organism evidence="1 2">
    <name type="scientific">Streptococcus hillyeri</name>
    <dbReference type="NCBI Taxonomy" id="2282420"/>
    <lineage>
        <taxon>Bacteria</taxon>
        <taxon>Bacillati</taxon>
        <taxon>Bacillota</taxon>
        <taxon>Bacilli</taxon>
        <taxon>Lactobacillales</taxon>
        <taxon>Streptococcaceae</taxon>
        <taxon>Streptococcus</taxon>
    </lineage>
</organism>